<organism evidence="1 2">
    <name type="scientific">Trematosphaeria pertusa</name>
    <dbReference type="NCBI Taxonomy" id="390896"/>
    <lineage>
        <taxon>Eukaryota</taxon>
        <taxon>Fungi</taxon>
        <taxon>Dikarya</taxon>
        <taxon>Ascomycota</taxon>
        <taxon>Pezizomycotina</taxon>
        <taxon>Dothideomycetes</taxon>
        <taxon>Pleosporomycetidae</taxon>
        <taxon>Pleosporales</taxon>
        <taxon>Massarineae</taxon>
        <taxon>Trematosphaeriaceae</taxon>
        <taxon>Trematosphaeria</taxon>
    </lineage>
</organism>
<keyword evidence="2" id="KW-1185">Reference proteome</keyword>
<name>A0A6A6IWP9_9PLEO</name>
<sequence>MATPNQNDETSNTQSGLDGVADDIHYLIISELMKTSQSAVLALAQSSRALREAALPFIYRDLVLAKGASDSWTQRAYNALIEQFRDDKDGRIAKHVRTITVKAELPSEDLMLIFDKISESGTLRKLSWETSAHIPVSVLDKLHATWPDLELSVRVLDRQSVSDRAHRQMDTRLLSSPLLVSLIYTIYNQGYHAEQPSRSEWPKLTQALVAGGNVRVLRIQSQQDGTEYRGTKILDDNEPKKLTRLDITPESRLPPLEELSIDIQLYWGGSSYLWDAEHCLMLRDAMDWSHLRKLDFGGDNPYVFFSAFTGLLPNLRALRFGVTEGQVRPAKVFIKHLTAVESLDIARAQLGIDALWPAIMKHKNTLKEIILRPTTSGYYAPQYIDFSRLETIAEEFPALQRLGWDVPCKENIDDKYLAILSTINLKQLDLFLHLPFGASDFSAELTQNAMGSIPPPPLKKKGSKNAAIAIMEAISQAQERPLGWLTLHFSRTGLEDRGQPYLMQAKMQLRRSKGESTNGAKKYEFRGKQEWYGLLSLEEELALEEE</sequence>
<dbReference type="EMBL" id="ML987191">
    <property type="protein sequence ID" value="KAF2253633.1"/>
    <property type="molecule type" value="Genomic_DNA"/>
</dbReference>
<dbReference type="RefSeq" id="XP_033688637.1">
    <property type="nucleotide sequence ID" value="XM_033828211.1"/>
</dbReference>
<dbReference type="OrthoDB" id="3556572at2759"/>
<proteinExistence type="predicted"/>
<accession>A0A6A6IWP9</accession>
<dbReference type="GeneID" id="54581541"/>
<evidence type="ECO:0000313" key="1">
    <source>
        <dbReference type="EMBL" id="KAF2253633.1"/>
    </source>
</evidence>
<evidence type="ECO:0000313" key="2">
    <source>
        <dbReference type="Proteomes" id="UP000800094"/>
    </source>
</evidence>
<dbReference type="InterPro" id="IPR032675">
    <property type="entry name" value="LRR_dom_sf"/>
</dbReference>
<dbReference type="Gene3D" id="3.80.10.10">
    <property type="entry name" value="Ribonuclease Inhibitor"/>
    <property type="match status" value="1"/>
</dbReference>
<protein>
    <submittedName>
        <fullName evidence="1">Uncharacterized protein</fullName>
    </submittedName>
</protein>
<reference evidence="1" key="1">
    <citation type="journal article" date="2020" name="Stud. Mycol.">
        <title>101 Dothideomycetes genomes: a test case for predicting lifestyles and emergence of pathogens.</title>
        <authorList>
            <person name="Haridas S."/>
            <person name="Albert R."/>
            <person name="Binder M."/>
            <person name="Bloem J."/>
            <person name="Labutti K."/>
            <person name="Salamov A."/>
            <person name="Andreopoulos B."/>
            <person name="Baker S."/>
            <person name="Barry K."/>
            <person name="Bills G."/>
            <person name="Bluhm B."/>
            <person name="Cannon C."/>
            <person name="Castanera R."/>
            <person name="Culley D."/>
            <person name="Daum C."/>
            <person name="Ezra D."/>
            <person name="Gonzalez J."/>
            <person name="Henrissat B."/>
            <person name="Kuo A."/>
            <person name="Liang C."/>
            <person name="Lipzen A."/>
            <person name="Lutzoni F."/>
            <person name="Magnuson J."/>
            <person name="Mondo S."/>
            <person name="Nolan M."/>
            <person name="Ohm R."/>
            <person name="Pangilinan J."/>
            <person name="Park H.-J."/>
            <person name="Ramirez L."/>
            <person name="Alfaro M."/>
            <person name="Sun H."/>
            <person name="Tritt A."/>
            <person name="Yoshinaga Y."/>
            <person name="Zwiers L.-H."/>
            <person name="Turgeon B."/>
            <person name="Goodwin S."/>
            <person name="Spatafora J."/>
            <person name="Crous P."/>
            <person name="Grigoriev I."/>
        </authorList>
    </citation>
    <scope>NUCLEOTIDE SEQUENCE</scope>
    <source>
        <strain evidence="1">CBS 122368</strain>
    </source>
</reference>
<dbReference type="Proteomes" id="UP000800094">
    <property type="component" value="Unassembled WGS sequence"/>
</dbReference>
<dbReference type="AlphaFoldDB" id="A0A6A6IWP9"/>
<gene>
    <name evidence="1" type="ORF">BU26DRAFT_515953</name>
</gene>